<comment type="subcellular location">
    <subcellularLocation>
        <location evidence="1">Cell membrane</location>
        <topology evidence="1">Multi-pass membrane protein</topology>
    </subcellularLocation>
</comment>
<feature type="transmembrane region" description="Helical" evidence="8">
    <location>
        <begin position="270"/>
        <end position="287"/>
    </location>
</feature>
<feature type="transmembrane region" description="Helical" evidence="8">
    <location>
        <begin position="108"/>
        <end position="125"/>
    </location>
</feature>
<dbReference type="InterPro" id="IPR004626">
    <property type="entry name" value="RarD"/>
</dbReference>
<dbReference type="NCBIfam" id="TIGR00688">
    <property type="entry name" value="rarD"/>
    <property type="match status" value="1"/>
</dbReference>
<comment type="caution">
    <text evidence="10">The sequence shown here is derived from an EMBL/GenBank/DDBJ whole genome shotgun (WGS) entry which is preliminary data.</text>
</comment>
<dbReference type="InterPro" id="IPR037185">
    <property type="entry name" value="EmrE-like"/>
</dbReference>
<dbReference type="PANTHER" id="PTHR22911">
    <property type="entry name" value="ACYL-MALONYL CONDENSING ENZYME-RELATED"/>
    <property type="match status" value="1"/>
</dbReference>
<protein>
    <submittedName>
        <fullName evidence="10">EamA family transporter RarD</fullName>
    </submittedName>
</protein>
<keyword evidence="4" id="KW-1003">Cell membrane</keyword>
<reference evidence="10 11" key="1">
    <citation type="submission" date="2022-11" db="EMBL/GenBank/DDBJ databases">
        <title>Minimal conservation of predation-associated metabolite biosynthetic gene clusters underscores biosynthetic potential of Myxococcota including descriptions for ten novel species: Archangium lansinium sp. nov., Myxococcus landrumus sp. nov., Nannocystis bai.</title>
        <authorList>
            <person name="Ahearne A."/>
            <person name="Stevens C."/>
            <person name="Phillips K."/>
        </authorList>
    </citation>
    <scope>NUCLEOTIDE SEQUENCE [LARGE SCALE GENOMIC DNA]</scope>
    <source>
        <strain evidence="10 11">MIWBW</strain>
    </source>
</reference>
<comment type="similarity">
    <text evidence="2">Belongs to the EamA transporter family.</text>
</comment>
<feature type="transmembrane region" description="Helical" evidence="8">
    <location>
        <begin position="246"/>
        <end position="264"/>
    </location>
</feature>
<keyword evidence="7 8" id="KW-0472">Membrane</keyword>
<evidence type="ECO:0000259" key="9">
    <source>
        <dbReference type="Pfam" id="PF00892"/>
    </source>
</evidence>
<dbReference type="SUPFAM" id="SSF103481">
    <property type="entry name" value="Multidrug resistance efflux transporter EmrE"/>
    <property type="match status" value="2"/>
</dbReference>
<keyword evidence="6 8" id="KW-1133">Transmembrane helix</keyword>
<evidence type="ECO:0000256" key="7">
    <source>
        <dbReference type="ARBA" id="ARBA00023136"/>
    </source>
</evidence>
<feature type="transmembrane region" description="Helical" evidence="8">
    <location>
        <begin position="43"/>
        <end position="64"/>
    </location>
</feature>
<organism evidence="10 11">
    <name type="scientific">Archangium lansingense</name>
    <dbReference type="NCBI Taxonomy" id="2995310"/>
    <lineage>
        <taxon>Bacteria</taxon>
        <taxon>Pseudomonadati</taxon>
        <taxon>Myxococcota</taxon>
        <taxon>Myxococcia</taxon>
        <taxon>Myxococcales</taxon>
        <taxon>Cystobacterineae</taxon>
        <taxon>Archangiaceae</taxon>
        <taxon>Archangium</taxon>
    </lineage>
</organism>
<name>A0ABT3ZVE0_9BACT</name>
<keyword evidence="3" id="KW-0813">Transport</keyword>
<sequence>MSSDSSAAERTSGFAYAFAAYVAWGGFPLYWKQLAHVPPVALVSHRVVWSFLFVAGLLTLQRRWPETLRVLRNKRALAALLLTTTLISVNWGLYIWAVNSGRVMEGSLGYYINPLANIVLARLFLGERLRGLQVGAVALAALGVLNLAVGMGQVPWVALALAGTFSLYGLVRKLAPVESLTGLAVETGLAAPVGLGVLLLGSWEQPVLGATPRDTLLLVGSGVATALPLLWFALAARRIRYSTLGIIQYVAPTLQLALAVLVYGEAFTSRHAITFACLWTAVALYAFDGLWKARVPAPAPARQGT</sequence>
<feature type="transmembrane region" description="Helical" evidence="8">
    <location>
        <begin position="183"/>
        <end position="203"/>
    </location>
</feature>
<evidence type="ECO:0000256" key="6">
    <source>
        <dbReference type="ARBA" id="ARBA00022989"/>
    </source>
</evidence>
<accession>A0ABT3ZVE0</accession>
<evidence type="ECO:0000313" key="10">
    <source>
        <dbReference type="EMBL" id="MCY1073358.1"/>
    </source>
</evidence>
<proteinExistence type="inferred from homology"/>
<evidence type="ECO:0000313" key="11">
    <source>
        <dbReference type="Proteomes" id="UP001207654"/>
    </source>
</evidence>
<dbReference type="Pfam" id="PF00892">
    <property type="entry name" value="EamA"/>
    <property type="match status" value="1"/>
</dbReference>
<keyword evidence="5 8" id="KW-0812">Transmembrane</keyword>
<dbReference type="InterPro" id="IPR000620">
    <property type="entry name" value="EamA_dom"/>
</dbReference>
<evidence type="ECO:0000256" key="5">
    <source>
        <dbReference type="ARBA" id="ARBA00022692"/>
    </source>
</evidence>
<dbReference type="PANTHER" id="PTHR22911:SF137">
    <property type="entry name" value="SOLUTE CARRIER FAMILY 35 MEMBER G2-RELATED"/>
    <property type="match status" value="1"/>
</dbReference>
<evidence type="ECO:0000256" key="8">
    <source>
        <dbReference type="SAM" id="Phobius"/>
    </source>
</evidence>
<evidence type="ECO:0000256" key="3">
    <source>
        <dbReference type="ARBA" id="ARBA00022448"/>
    </source>
</evidence>
<evidence type="ECO:0000256" key="1">
    <source>
        <dbReference type="ARBA" id="ARBA00004651"/>
    </source>
</evidence>
<evidence type="ECO:0000256" key="4">
    <source>
        <dbReference type="ARBA" id="ARBA00022475"/>
    </source>
</evidence>
<feature type="transmembrane region" description="Helical" evidence="8">
    <location>
        <begin position="215"/>
        <end position="234"/>
    </location>
</feature>
<dbReference type="Proteomes" id="UP001207654">
    <property type="component" value="Unassembled WGS sequence"/>
</dbReference>
<feature type="transmembrane region" description="Helical" evidence="8">
    <location>
        <begin position="12"/>
        <end position="31"/>
    </location>
</feature>
<evidence type="ECO:0000256" key="2">
    <source>
        <dbReference type="ARBA" id="ARBA00007362"/>
    </source>
</evidence>
<keyword evidence="11" id="KW-1185">Reference proteome</keyword>
<feature type="domain" description="EamA" evidence="9">
    <location>
        <begin position="12"/>
        <end position="145"/>
    </location>
</feature>
<dbReference type="EMBL" id="JAPNKA010000001">
    <property type="protein sequence ID" value="MCY1073358.1"/>
    <property type="molecule type" value="Genomic_DNA"/>
</dbReference>
<feature type="transmembrane region" description="Helical" evidence="8">
    <location>
        <begin position="76"/>
        <end position="96"/>
    </location>
</feature>
<dbReference type="RefSeq" id="WP_267532369.1">
    <property type="nucleotide sequence ID" value="NZ_JAPNKA010000001.1"/>
</dbReference>
<gene>
    <name evidence="10" type="primary">rarD</name>
    <name evidence="10" type="ORF">OV287_02585</name>
</gene>